<comment type="subcellular location">
    <subcellularLocation>
        <location evidence="1">Cell membrane</location>
        <topology evidence="1">Multi-pass membrane protein</topology>
    </subcellularLocation>
</comment>
<gene>
    <name evidence="7" type="ORF">OP10G_2224</name>
</gene>
<keyword evidence="3 6" id="KW-0812">Transmembrane</keyword>
<dbReference type="GO" id="GO:0043190">
    <property type="term" value="C:ATP-binding cassette (ABC) transporter complex"/>
    <property type="evidence" value="ECO:0007669"/>
    <property type="project" value="TreeGrafter"/>
</dbReference>
<feature type="transmembrane region" description="Helical" evidence="6">
    <location>
        <begin position="374"/>
        <end position="396"/>
    </location>
</feature>
<keyword evidence="4 6" id="KW-1133">Transmembrane helix</keyword>
<evidence type="ECO:0000256" key="2">
    <source>
        <dbReference type="ARBA" id="ARBA00022475"/>
    </source>
</evidence>
<reference evidence="7 8" key="1">
    <citation type="journal article" date="2014" name="PLoS ONE">
        <title>The first complete genome sequence of the class fimbriimonadia in the phylum armatimonadetes.</title>
        <authorList>
            <person name="Hu Z.Y."/>
            <person name="Wang Y.Z."/>
            <person name="Im W.T."/>
            <person name="Wang S.Y."/>
            <person name="Zhao G.P."/>
            <person name="Zheng H.J."/>
            <person name="Quan Z.X."/>
        </authorList>
    </citation>
    <scope>NUCLEOTIDE SEQUENCE [LARGE SCALE GENOMIC DNA]</scope>
    <source>
        <strain evidence="7">Gsoil 348</strain>
    </source>
</reference>
<dbReference type="OrthoDB" id="9780716at2"/>
<evidence type="ECO:0000313" key="7">
    <source>
        <dbReference type="EMBL" id="AIE85592.1"/>
    </source>
</evidence>
<dbReference type="PANTHER" id="PTHR33529">
    <property type="entry name" value="SLR0882 PROTEIN-RELATED"/>
    <property type="match status" value="1"/>
</dbReference>
<dbReference type="Pfam" id="PF03739">
    <property type="entry name" value="LptF_LptG"/>
    <property type="match status" value="1"/>
</dbReference>
<dbReference type="GO" id="GO:0015920">
    <property type="term" value="P:lipopolysaccharide transport"/>
    <property type="evidence" value="ECO:0007669"/>
    <property type="project" value="TreeGrafter"/>
</dbReference>
<evidence type="ECO:0000256" key="6">
    <source>
        <dbReference type="SAM" id="Phobius"/>
    </source>
</evidence>
<protein>
    <submittedName>
        <fullName evidence="7">Putative membrane protein, YjgP/YjgQ family</fullName>
    </submittedName>
</protein>
<evidence type="ECO:0000256" key="3">
    <source>
        <dbReference type="ARBA" id="ARBA00022692"/>
    </source>
</evidence>
<sequence>MRQIDRLVMKELVGPWLFGVGLFASLLMAATYLNRIVGFFVDQVPLPILGQLILLLFPAILVKTFTMAVLLAALLAFGRLSSDSEVVALRAGGASIFRIVVPVMAFSFIIALVTLWFDEQVVPSATQRSKSLQDQIIASKGIKVNQPFARPIVQDGKLKATIAAENVDILRNALEGVTIISYGETDKLGPNGKAVIGKDGKPVKEIREQYYLHAKEIVYEGLTQALKDGFGGGLSHWRVQGGMTLVPADYSNVIHSESAWPDEVPTIPQSFADLTADRKDEFDLMSMNELKQEIEKHRELKDWTPAEISNGEYGYWNKLSVPLAAFVFGTLGAVLGIRNHRTGTASGFALAIAIIFGYVTLANFMNVWASGGVLPAYVASFAPISLGFIASGIIMWRRNA</sequence>
<keyword evidence="5 6" id="KW-0472">Membrane</keyword>
<dbReference type="HOGENOM" id="CLU_028799_3_1_0"/>
<dbReference type="eggNOG" id="COG0795">
    <property type="taxonomic scope" value="Bacteria"/>
</dbReference>
<evidence type="ECO:0000313" key="8">
    <source>
        <dbReference type="Proteomes" id="UP000027982"/>
    </source>
</evidence>
<name>A0A068NQG6_FIMGI</name>
<dbReference type="STRING" id="661478.OP10G_2224"/>
<dbReference type="Proteomes" id="UP000027982">
    <property type="component" value="Chromosome"/>
</dbReference>
<dbReference type="KEGG" id="fgi:OP10G_2224"/>
<organism evidence="7 8">
    <name type="scientific">Fimbriimonas ginsengisoli Gsoil 348</name>
    <dbReference type="NCBI Taxonomy" id="661478"/>
    <lineage>
        <taxon>Bacteria</taxon>
        <taxon>Bacillati</taxon>
        <taxon>Armatimonadota</taxon>
        <taxon>Fimbriimonadia</taxon>
        <taxon>Fimbriimonadales</taxon>
        <taxon>Fimbriimonadaceae</taxon>
        <taxon>Fimbriimonas</taxon>
    </lineage>
</organism>
<feature type="transmembrane region" description="Helical" evidence="6">
    <location>
        <begin position="349"/>
        <end position="368"/>
    </location>
</feature>
<dbReference type="RefSeq" id="WP_025225844.1">
    <property type="nucleotide sequence ID" value="NZ_CP007139.1"/>
</dbReference>
<feature type="transmembrane region" description="Helical" evidence="6">
    <location>
        <begin position="12"/>
        <end position="33"/>
    </location>
</feature>
<evidence type="ECO:0000256" key="1">
    <source>
        <dbReference type="ARBA" id="ARBA00004651"/>
    </source>
</evidence>
<keyword evidence="8" id="KW-1185">Reference proteome</keyword>
<proteinExistence type="predicted"/>
<keyword evidence="2" id="KW-1003">Cell membrane</keyword>
<dbReference type="AlphaFoldDB" id="A0A068NQG6"/>
<dbReference type="PANTHER" id="PTHR33529:SF6">
    <property type="entry name" value="YJGP_YJGQ FAMILY PERMEASE"/>
    <property type="match status" value="1"/>
</dbReference>
<evidence type="ECO:0000256" key="5">
    <source>
        <dbReference type="ARBA" id="ARBA00023136"/>
    </source>
</evidence>
<feature type="transmembrane region" description="Helical" evidence="6">
    <location>
        <begin position="319"/>
        <end position="337"/>
    </location>
</feature>
<feature type="transmembrane region" description="Helical" evidence="6">
    <location>
        <begin position="53"/>
        <end position="75"/>
    </location>
</feature>
<accession>A0A068NQG6</accession>
<evidence type="ECO:0000256" key="4">
    <source>
        <dbReference type="ARBA" id="ARBA00022989"/>
    </source>
</evidence>
<dbReference type="EMBL" id="CP007139">
    <property type="protein sequence ID" value="AIE85592.1"/>
    <property type="molecule type" value="Genomic_DNA"/>
</dbReference>
<feature type="transmembrane region" description="Helical" evidence="6">
    <location>
        <begin position="96"/>
        <end position="117"/>
    </location>
</feature>
<dbReference type="InterPro" id="IPR005495">
    <property type="entry name" value="LptG/LptF_permease"/>
</dbReference>